<feature type="transmembrane region" description="Helical" evidence="4">
    <location>
        <begin position="393"/>
        <end position="416"/>
    </location>
</feature>
<feature type="transmembrane region" description="Helical" evidence="4">
    <location>
        <begin position="326"/>
        <end position="348"/>
    </location>
</feature>
<feature type="transmembrane region" description="Helical" evidence="4">
    <location>
        <begin position="360"/>
        <end position="381"/>
    </location>
</feature>
<organism evidence="5 6">
    <name type="scientific">Chaetomidium leptoderma</name>
    <dbReference type="NCBI Taxonomy" id="669021"/>
    <lineage>
        <taxon>Eukaryota</taxon>
        <taxon>Fungi</taxon>
        <taxon>Dikarya</taxon>
        <taxon>Ascomycota</taxon>
        <taxon>Pezizomycotina</taxon>
        <taxon>Sordariomycetes</taxon>
        <taxon>Sordariomycetidae</taxon>
        <taxon>Sordariales</taxon>
        <taxon>Chaetomiaceae</taxon>
        <taxon>Chaetomidium</taxon>
    </lineage>
</organism>
<reference evidence="5" key="2">
    <citation type="submission" date="2023-05" db="EMBL/GenBank/DDBJ databases">
        <authorList>
            <consortium name="Lawrence Berkeley National Laboratory"/>
            <person name="Steindorff A."/>
            <person name="Hensen N."/>
            <person name="Bonometti L."/>
            <person name="Westerberg I."/>
            <person name="Brannstrom I.O."/>
            <person name="Guillou S."/>
            <person name="Cros-Aarteil S."/>
            <person name="Calhoun S."/>
            <person name="Haridas S."/>
            <person name="Kuo A."/>
            <person name="Mondo S."/>
            <person name="Pangilinan J."/>
            <person name="Riley R."/>
            <person name="Labutti K."/>
            <person name="Andreopoulos B."/>
            <person name="Lipzen A."/>
            <person name="Chen C."/>
            <person name="Yanf M."/>
            <person name="Daum C."/>
            <person name="Ng V."/>
            <person name="Clum A."/>
            <person name="Ohm R."/>
            <person name="Martin F."/>
            <person name="Silar P."/>
            <person name="Natvig D."/>
            <person name="Lalanne C."/>
            <person name="Gautier V."/>
            <person name="Ament-Velasquez S.L."/>
            <person name="Kruys A."/>
            <person name="Hutchinson M.I."/>
            <person name="Powell A.J."/>
            <person name="Barry K."/>
            <person name="Miller A.N."/>
            <person name="Grigoriev I.V."/>
            <person name="Debuchy R."/>
            <person name="Gladieux P."/>
            <person name="Thoren M.H."/>
            <person name="Johannesson H."/>
        </authorList>
    </citation>
    <scope>NUCLEOTIDE SEQUENCE</scope>
    <source>
        <strain evidence="5">CBS 538.74</strain>
    </source>
</reference>
<feature type="transmembrane region" description="Helical" evidence="4">
    <location>
        <begin position="122"/>
        <end position="143"/>
    </location>
</feature>
<evidence type="ECO:0000256" key="3">
    <source>
        <dbReference type="SAM" id="MobiDB-lite"/>
    </source>
</evidence>
<protein>
    <submittedName>
        <fullName evidence="5">Major facilitator superfamily domain-containing protein</fullName>
    </submittedName>
</protein>
<evidence type="ECO:0000313" key="5">
    <source>
        <dbReference type="EMBL" id="KAK4154821.1"/>
    </source>
</evidence>
<feature type="transmembrane region" description="Helical" evidence="4">
    <location>
        <begin position="155"/>
        <end position="176"/>
    </location>
</feature>
<feature type="transmembrane region" description="Helical" evidence="4">
    <location>
        <begin position="262"/>
        <end position="284"/>
    </location>
</feature>
<feature type="transmembrane region" description="Helical" evidence="4">
    <location>
        <begin position="296"/>
        <end position="320"/>
    </location>
</feature>
<dbReference type="Gene3D" id="1.20.1250.20">
    <property type="entry name" value="MFS general substrate transporter like domains"/>
    <property type="match status" value="2"/>
</dbReference>
<dbReference type="AlphaFoldDB" id="A0AAN6ZZN3"/>
<dbReference type="InterPro" id="IPR036259">
    <property type="entry name" value="MFS_trans_sf"/>
</dbReference>
<name>A0AAN6ZZN3_9PEZI</name>
<dbReference type="Proteomes" id="UP001302745">
    <property type="component" value="Unassembled WGS sequence"/>
</dbReference>
<comment type="subcellular location">
    <subcellularLocation>
        <location evidence="1">Membrane</location>
        <topology evidence="1">Multi-pass membrane protein</topology>
    </subcellularLocation>
</comment>
<dbReference type="GO" id="GO:0022857">
    <property type="term" value="F:transmembrane transporter activity"/>
    <property type="evidence" value="ECO:0007669"/>
    <property type="project" value="InterPro"/>
</dbReference>
<comment type="similarity">
    <text evidence="2">Belongs to the major facilitator superfamily. Monocarboxylate porter (TC 2.A.1.13) family.</text>
</comment>
<dbReference type="GO" id="GO:0016020">
    <property type="term" value="C:membrane"/>
    <property type="evidence" value="ECO:0007669"/>
    <property type="project" value="UniProtKB-SubCell"/>
</dbReference>
<keyword evidence="4" id="KW-0812">Transmembrane</keyword>
<dbReference type="InterPro" id="IPR011701">
    <property type="entry name" value="MFS"/>
</dbReference>
<evidence type="ECO:0000256" key="4">
    <source>
        <dbReference type="SAM" id="Phobius"/>
    </source>
</evidence>
<keyword evidence="4" id="KW-0472">Membrane</keyword>
<keyword evidence="4" id="KW-1133">Transmembrane helix</keyword>
<feature type="transmembrane region" description="Helical" evidence="4">
    <location>
        <begin position="188"/>
        <end position="210"/>
    </location>
</feature>
<sequence length="433" mass="45795">MATQTDPEHKPRSSTSMSPKDTAAVPPATNETLELTPFVPPDGGRDAWMTVAGGWLCQFCSFGFVNSLGSIQYIYEKEILTHESSLSDSGLTCLERGPYLSRPSFSVGGLIALSFATEYWQIFLAQSVCFGLGAAGTFISGLVAAGQYFKKRRALVMGIVASGSSCGGLVFPIMLARLFDQIGFRQTLRYTALMIGILLAIANLLVSSPVPPKGLAGRRSLMSFATFKKPTYLLFVTGSFLFFWGLFGPFDYLPLFTSEHPATQSIALYTVAILNGASIFGRILPNIYSDRVGSSVWIITACALLSAVSVLVIWLPVYYYPSAGGLVVFVVVFGFASGAFISLMTPALLEVAGGHTNDDLSVMIGTFFAIIAIASLTGLPVQGAAAGHGGNVMGLIVFCGVAMIAGTALVGCAALLSQKNKRKAAEKATDGEP</sequence>
<feature type="compositionally biased region" description="Basic and acidic residues" evidence="3">
    <location>
        <begin position="1"/>
        <end position="11"/>
    </location>
</feature>
<feature type="region of interest" description="Disordered" evidence="3">
    <location>
        <begin position="1"/>
        <end position="37"/>
    </location>
</feature>
<proteinExistence type="inferred from homology"/>
<dbReference type="PANTHER" id="PTHR11360">
    <property type="entry name" value="MONOCARBOXYLATE TRANSPORTER"/>
    <property type="match status" value="1"/>
</dbReference>
<reference evidence="5" key="1">
    <citation type="journal article" date="2023" name="Mol. Phylogenet. Evol.">
        <title>Genome-scale phylogeny and comparative genomics of the fungal order Sordariales.</title>
        <authorList>
            <person name="Hensen N."/>
            <person name="Bonometti L."/>
            <person name="Westerberg I."/>
            <person name="Brannstrom I.O."/>
            <person name="Guillou S."/>
            <person name="Cros-Aarteil S."/>
            <person name="Calhoun S."/>
            <person name="Haridas S."/>
            <person name="Kuo A."/>
            <person name="Mondo S."/>
            <person name="Pangilinan J."/>
            <person name="Riley R."/>
            <person name="LaButti K."/>
            <person name="Andreopoulos B."/>
            <person name="Lipzen A."/>
            <person name="Chen C."/>
            <person name="Yan M."/>
            <person name="Daum C."/>
            <person name="Ng V."/>
            <person name="Clum A."/>
            <person name="Steindorff A."/>
            <person name="Ohm R.A."/>
            <person name="Martin F."/>
            <person name="Silar P."/>
            <person name="Natvig D.O."/>
            <person name="Lalanne C."/>
            <person name="Gautier V."/>
            <person name="Ament-Velasquez S.L."/>
            <person name="Kruys A."/>
            <person name="Hutchinson M.I."/>
            <person name="Powell A.J."/>
            <person name="Barry K."/>
            <person name="Miller A.N."/>
            <person name="Grigoriev I.V."/>
            <person name="Debuchy R."/>
            <person name="Gladieux P."/>
            <person name="Hiltunen Thoren M."/>
            <person name="Johannesson H."/>
        </authorList>
    </citation>
    <scope>NUCLEOTIDE SEQUENCE</scope>
    <source>
        <strain evidence="5">CBS 538.74</strain>
    </source>
</reference>
<gene>
    <name evidence="5" type="ORF">C8A00DRAFT_42496</name>
</gene>
<dbReference type="PANTHER" id="PTHR11360:SF234">
    <property type="entry name" value="MFS-TYPE TRANSPORTER DBAD-RELATED"/>
    <property type="match status" value="1"/>
</dbReference>
<comment type="caution">
    <text evidence="5">The sequence shown here is derived from an EMBL/GenBank/DDBJ whole genome shotgun (WGS) entry which is preliminary data.</text>
</comment>
<evidence type="ECO:0000256" key="1">
    <source>
        <dbReference type="ARBA" id="ARBA00004141"/>
    </source>
</evidence>
<dbReference type="SUPFAM" id="SSF103473">
    <property type="entry name" value="MFS general substrate transporter"/>
    <property type="match status" value="1"/>
</dbReference>
<dbReference type="InterPro" id="IPR050327">
    <property type="entry name" value="Proton-linked_MCT"/>
</dbReference>
<dbReference type="EMBL" id="MU856902">
    <property type="protein sequence ID" value="KAK4154821.1"/>
    <property type="molecule type" value="Genomic_DNA"/>
</dbReference>
<feature type="transmembrane region" description="Helical" evidence="4">
    <location>
        <begin position="231"/>
        <end position="250"/>
    </location>
</feature>
<keyword evidence="6" id="KW-1185">Reference proteome</keyword>
<accession>A0AAN6ZZN3</accession>
<evidence type="ECO:0000313" key="6">
    <source>
        <dbReference type="Proteomes" id="UP001302745"/>
    </source>
</evidence>
<dbReference type="Pfam" id="PF07690">
    <property type="entry name" value="MFS_1"/>
    <property type="match status" value="1"/>
</dbReference>
<evidence type="ECO:0000256" key="2">
    <source>
        <dbReference type="ARBA" id="ARBA00006727"/>
    </source>
</evidence>